<keyword evidence="3 6" id="KW-0812">Transmembrane</keyword>
<feature type="transmembrane region" description="Helical" evidence="6">
    <location>
        <begin position="143"/>
        <end position="169"/>
    </location>
</feature>
<evidence type="ECO:0000256" key="4">
    <source>
        <dbReference type="ARBA" id="ARBA00022989"/>
    </source>
</evidence>
<comment type="subcellular location">
    <subcellularLocation>
        <location evidence="1">Cell membrane</location>
        <topology evidence="1">Multi-pass membrane protein</topology>
    </subcellularLocation>
</comment>
<proteinExistence type="predicted"/>
<dbReference type="GO" id="GO:0005886">
    <property type="term" value="C:plasma membrane"/>
    <property type="evidence" value="ECO:0007669"/>
    <property type="project" value="UniProtKB-SubCell"/>
</dbReference>
<dbReference type="EMBL" id="CP001614">
    <property type="protein sequence ID" value="ACR11377.1"/>
    <property type="molecule type" value="Genomic_DNA"/>
</dbReference>
<keyword evidence="5 6" id="KW-0472">Membrane</keyword>
<dbReference type="Proteomes" id="UP000009080">
    <property type="component" value="Chromosome"/>
</dbReference>
<sequence>MYVSHELISMLTFCLAASITPGPNTLMLMTSSLNHGVARSWPHFWGVILGFNFMLATIALGLGAVFTAYPMAHQIIKILGGAYLLYLAWKIATSSGLNEEKSRSEPLTFWQAVLFQWLNPKAWIISIGAVASFTQVGDFIAQFLRLLVVFFTIGTASMLVWLFFGALLNRLIHNDRVLKRFNIAMGLLLAVSIVPMLGVV</sequence>
<keyword evidence="4 6" id="KW-1133">Transmembrane helix</keyword>
<feature type="transmembrane region" description="Helical" evidence="6">
    <location>
        <begin position="45"/>
        <end position="68"/>
    </location>
</feature>
<dbReference type="Pfam" id="PF01810">
    <property type="entry name" value="LysE"/>
    <property type="match status" value="1"/>
</dbReference>
<dbReference type="GO" id="GO:0015171">
    <property type="term" value="F:amino acid transmembrane transporter activity"/>
    <property type="evidence" value="ECO:0007669"/>
    <property type="project" value="TreeGrafter"/>
</dbReference>
<keyword evidence="8" id="KW-1185">Reference proteome</keyword>
<dbReference type="PANTHER" id="PTHR30086:SF20">
    <property type="entry name" value="ARGININE EXPORTER PROTEIN ARGO-RELATED"/>
    <property type="match status" value="1"/>
</dbReference>
<evidence type="ECO:0000256" key="2">
    <source>
        <dbReference type="ARBA" id="ARBA00022475"/>
    </source>
</evidence>
<accession>C5BLE3</accession>
<dbReference type="GO" id="GO:0033228">
    <property type="term" value="P:cysteine export across plasma membrane"/>
    <property type="evidence" value="ECO:0007669"/>
    <property type="project" value="TreeGrafter"/>
</dbReference>
<dbReference type="HOGENOM" id="CLU_079569_1_0_6"/>
<dbReference type="STRING" id="377629.TERTU_0160"/>
<dbReference type="eggNOG" id="COG1280">
    <property type="taxonomic scope" value="Bacteria"/>
</dbReference>
<keyword evidence="2" id="KW-1003">Cell membrane</keyword>
<evidence type="ECO:0000256" key="5">
    <source>
        <dbReference type="ARBA" id="ARBA00023136"/>
    </source>
</evidence>
<dbReference type="InterPro" id="IPR001123">
    <property type="entry name" value="LeuE-type"/>
</dbReference>
<dbReference type="AlphaFoldDB" id="C5BLE3"/>
<organism evidence="7 8">
    <name type="scientific">Teredinibacter turnerae (strain ATCC 39867 / T7901)</name>
    <dbReference type="NCBI Taxonomy" id="377629"/>
    <lineage>
        <taxon>Bacteria</taxon>
        <taxon>Pseudomonadati</taxon>
        <taxon>Pseudomonadota</taxon>
        <taxon>Gammaproteobacteria</taxon>
        <taxon>Cellvibrionales</taxon>
        <taxon>Cellvibrionaceae</taxon>
        <taxon>Teredinibacter</taxon>
    </lineage>
</organism>
<protein>
    <submittedName>
        <fullName evidence="7">Translocator protein, LysE family</fullName>
    </submittedName>
</protein>
<dbReference type="PANTHER" id="PTHR30086">
    <property type="entry name" value="ARGININE EXPORTER PROTEIN ARGO"/>
    <property type="match status" value="1"/>
</dbReference>
<evidence type="ECO:0000313" key="7">
    <source>
        <dbReference type="EMBL" id="ACR11377.1"/>
    </source>
</evidence>
<dbReference type="KEGG" id="ttu:TERTU_0160"/>
<name>C5BLE3_TERTT</name>
<reference evidence="7 8" key="1">
    <citation type="journal article" date="2009" name="PLoS ONE">
        <title>The complete genome of Teredinibacter turnerae T7901: an intracellular endosymbiont of marine wood-boring bivalves (shipworms).</title>
        <authorList>
            <person name="Yang J.C."/>
            <person name="Madupu R."/>
            <person name="Durkin A.S."/>
            <person name="Ekborg N.A."/>
            <person name="Pedamallu C.S."/>
            <person name="Hostetler J.B."/>
            <person name="Radune D."/>
            <person name="Toms B.S."/>
            <person name="Henrissat B."/>
            <person name="Coutinho P.M."/>
            <person name="Schwarz S."/>
            <person name="Field L."/>
            <person name="Trindade-Silva A.E."/>
            <person name="Soares C.A.G."/>
            <person name="Elshahawi S."/>
            <person name="Hanora A."/>
            <person name="Schmidt E.W."/>
            <person name="Haygood M.G."/>
            <person name="Posfai J."/>
            <person name="Benner J."/>
            <person name="Madinger C."/>
            <person name="Nove J."/>
            <person name="Anton B."/>
            <person name="Chaudhary K."/>
            <person name="Foster J."/>
            <person name="Holman A."/>
            <person name="Kumar S."/>
            <person name="Lessard P.A."/>
            <person name="Luyten Y.A."/>
            <person name="Slatko B."/>
            <person name="Wood N."/>
            <person name="Wu B."/>
            <person name="Teplitski M."/>
            <person name="Mougous J.D."/>
            <person name="Ward N."/>
            <person name="Eisen J.A."/>
            <person name="Badger J.H."/>
            <person name="Distel D.L."/>
        </authorList>
    </citation>
    <scope>NUCLEOTIDE SEQUENCE [LARGE SCALE GENOMIC DNA]</scope>
    <source>
        <strain evidence="8">ATCC 39867 / T7901</strain>
    </source>
</reference>
<feature type="transmembrane region" description="Helical" evidence="6">
    <location>
        <begin position="181"/>
        <end position="199"/>
    </location>
</feature>
<evidence type="ECO:0000313" key="8">
    <source>
        <dbReference type="Proteomes" id="UP000009080"/>
    </source>
</evidence>
<evidence type="ECO:0000256" key="3">
    <source>
        <dbReference type="ARBA" id="ARBA00022692"/>
    </source>
</evidence>
<evidence type="ECO:0000256" key="6">
    <source>
        <dbReference type="SAM" id="Phobius"/>
    </source>
</evidence>
<evidence type="ECO:0000256" key="1">
    <source>
        <dbReference type="ARBA" id="ARBA00004651"/>
    </source>
</evidence>
<gene>
    <name evidence="7" type="ordered locus">TERTU_0160</name>
</gene>